<organism evidence="1 2">
    <name type="scientific">Fusobacterium necrophorum subsp. funduliforme Fnf 1007</name>
    <dbReference type="NCBI Taxonomy" id="1161424"/>
    <lineage>
        <taxon>Bacteria</taxon>
        <taxon>Fusobacteriati</taxon>
        <taxon>Fusobacteriota</taxon>
        <taxon>Fusobacteriia</taxon>
        <taxon>Fusobacteriales</taxon>
        <taxon>Fusobacteriaceae</taxon>
        <taxon>Fusobacterium</taxon>
    </lineage>
</organism>
<proteinExistence type="predicted"/>
<evidence type="ECO:0000313" key="2">
    <source>
        <dbReference type="Proteomes" id="UP000003120"/>
    </source>
</evidence>
<name>A0AAN3VXV4_9FUSO</name>
<reference evidence="1 2" key="1">
    <citation type="submission" date="2012-07" db="EMBL/GenBank/DDBJ databases">
        <authorList>
            <person name="Durkin A.S."/>
            <person name="McCorrison J."/>
            <person name="Torralba M."/>
            <person name="Gillis M."/>
            <person name="Methe B."/>
            <person name="Sutton G."/>
            <person name="Nelson K.E."/>
        </authorList>
    </citation>
    <scope>NUCLEOTIDE SEQUENCE [LARGE SCALE GENOMIC DNA]</scope>
    <source>
        <strain evidence="1 2">Fnf 1007</strain>
    </source>
</reference>
<dbReference type="Proteomes" id="UP000003120">
    <property type="component" value="Unassembled WGS sequence"/>
</dbReference>
<comment type="caution">
    <text evidence="1">The sequence shown here is derived from an EMBL/GenBank/DDBJ whole genome shotgun (WGS) entry which is preliminary data.</text>
</comment>
<sequence>MGSSFTKSIRKAILILSKETKTGIDYFMNINFQELIEWTEDLVEILEKQAK</sequence>
<gene>
    <name evidence="1" type="ORF">HMPREF1127_1752</name>
</gene>
<dbReference type="AlphaFoldDB" id="A0AAN3VXV4"/>
<evidence type="ECO:0000313" key="1">
    <source>
        <dbReference type="EMBL" id="EJU19049.1"/>
    </source>
</evidence>
<accession>A0AAN3VXV4</accession>
<dbReference type="EMBL" id="ALKK01000001">
    <property type="protein sequence ID" value="EJU19049.1"/>
    <property type="molecule type" value="Genomic_DNA"/>
</dbReference>
<protein>
    <submittedName>
        <fullName evidence="1">Uncharacterized protein</fullName>
    </submittedName>
</protein>